<keyword evidence="2" id="KW-1133">Transmembrane helix</keyword>
<comment type="caution">
    <text evidence="3">The sequence shown here is derived from an EMBL/GenBank/DDBJ whole genome shotgun (WGS) entry which is preliminary data.</text>
</comment>
<gene>
    <name evidence="3" type="ORF">CYNAS_LOCUS1180</name>
</gene>
<reference evidence="3" key="1">
    <citation type="submission" date="2023-07" db="EMBL/GenBank/DDBJ databases">
        <authorList>
            <consortium name="CYATHOMIX"/>
        </authorList>
    </citation>
    <scope>NUCLEOTIDE SEQUENCE</scope>
    <source>
        <strain evidence="3">N/A</strain>
    </source>
</reference>
<dbReference type="Proteomes" id="UP001176961">
    <property type="component" value="Unassembled WGS sequence"/>
</dbReference>
<protein>
    <submittedName>
        <fullName evidence="3">Uncharacterized protein</fullName>
    </submittedName>
</protein>
<name>A0AA36DK85_CYLNA</name>
<sequence length="233" mass="25760">MNTTQATSTTSGEAQKTTTSESTSRTVYASQESSIRLFKKENWTIQSLTEVTKRKTQEPGHTKVGRKIPDIEEDEYEEGEESFLSNKLKLTLLIAVAIVVLLVLPLIIACTIIMKRRRRSKARKKDAKIKPEILGELPGMQATSPMDSKEFMGMGAKDGPSKEGESPVARKSKEKQATSPMEINTKEMEAIFGPSRAKELSREGESPVAEKSNEPLGTIGPSRIDTYFSLPTH</sequence>
<evidence type="ECO:0000256" key="2">
    <source>
        <dbReference type="SAM" id="Phobius"/>
    </source>
</evidence>
<accession>A0AA36DK85</accession>
<evidence type="ECO:0000313" key="3">
    <source>
        <dbReference type="EMBL" id="CAJ0589197.1"/>
    </source>
</evidence>
<evidence type="ECO:0000256" key="1">
    <source>
        <dbReference type="SAM" id="MobiDB-lite"/>
    </source>
</evidence>
<feature type="region of interest" description="Disordered" evidence="1">
    <location>
        <begin position="155"/>
        <end position="233"/>
    </location>
</feature>
<dbReference type="AlphaFoldDB" id="A0AA36DK85"/>
<evidence type="ECO:0000313" key="4">
    <source>
        <dbReference type="Proteomes" id="UP001176961"/>
    </source>
</evidence>
<feature type="region of interest" description="Disordered" evidence="1">
    <location>
        <begin position="1"/>
        <end position="27"/>
    </location>
</feature>
<keyword evidence="4" id="KW-1185">Reference proteome</keyword>
<keyword evidence="2" id="KW-0812">Transmembrane</keyword>
<keyword evidence="2" id="KW-0472">Membrane</keyword>
<feature type="transmembrane region" description="Helical" evidence="2">
    <location>
        <begin position="90"/>
        <end position="114"/>
    </location>
</feature>
<organism evidence="3 4">
    <name type="scientific">Cylicocyclus nassatus</name>
    <name type="common">Nematode worm</name>
    <dbReference type="NCBI Taxonomy" id="53992"/>
    <lineage>
        <taxon>Eukaryota</taxon>
        <taxon>Metazoa</taxon>
        <taxon>Ecdysozoa</taxon>
        <taxon>Nematoda</taxon>
        <taxon>Chromadorea</taxon>
        <taxon>Rhabditida</taxon>
        <taxon>Rhabditina</taxon>
        <taxon>Rhabditomorpha</taxon>
        <taxon>Strongyloidea</taxon>
        <taxon>Strongylidae</taxon>
        <taxon>Cylicocyclus</taxon>
    </lineage>
</organism>
<proteinExistence type="predicted"/>
<feature type="compositionally biased region" description="Basic and acidic residues" evidence="1">
    <location>
        <begin position="196"/>
        <end position="205"/>
    </location>
</feature>
<dbReference type="EMBL" id="CATQJL010000001">
    <property type="protein sequence ID" value="CAJ0589197.1"/>
    <property type="molecule type" value="Genomic_DNA"/>
</dbReference>